<reference evidence="1" key="1">
    <citation type="journal article" date="2014" name="Nat. Commun.">
        <title>The tobacco genome sequence and its comparison with those of tomato and potato.</title>
        <authorList>
            <person name="Sierro N."/>
            <person name="Battey J.N."/>
            <person name="Ouadi S."/>
            <person name="Bakaher N."/>
            <person name="Bovet L."/>
            <person name="Willig A."/>
            <person name="Goepfert S."/>
            <person name="Peitsch M.C."/>
            <person name="Ivanov N.V."/>
        </authorList>
    </citation>
    <scope>NUCLEOTIDE SEQUENCE [LARGE SCALE GENOMIC DNA]</scope>
</reference>
<organism evidence="1 2">
    <name type="scientific">Nicotiana tabacum</name>
    <name type="common">Common tobacco</name>
    <dbReference type="NCBI Taxonomy" id="4097"/>
    <lineage>
        <taxon>Eukaryota</taxon>
        <taxon>Viridiplantae</taxon>
        <taxon>Streptophyta</taxon>
        <taxon>Embryophyta</taxon>
        <taxon>Tracheophyta</taxon>
        <taxon>Spermatophyta</taxon>
        <taxon>Magnoliopsida</taxon>
        <taxon>eudicotyledons</taxon>
        <taxon>Gunneridae</taxon>
        <taxon>Pentapetalae</taxon>
        <taxon>asterids</taxon>
        <taxon>lamiids</taxon>
        <taxon>Solanales</taxon>
        <taxon>Solanaceae</taxon>
        <taxon>Nicotianoideae</taxon>
        <taxon>Nicotianeae</taxon>
        <taxon>Nicotiana</taxon>
    </lineage>
</organism>
<evidence type="ECO:0000313" key="2">
    <source>
        <dbReference type="RefSeq" id="XP_075103583.1"/>
    </source>
</evidence>
<accession>A0AC58U266</accession>
<gene>
    <name evidence="2" type="primary">LOC142178153</name>
</gene>
<protein>
    <submittedName>
        <fullName evidence="2">Uncharacterized protein LOC142178153</fullName>
    </submittedName>
</protein>
<reference evidence="2" key="2">
    <citation type="submission" date="2025-08" db="UniProtKB">
        <authorList>
            <consortium name="RefSeq"/>
        </authorList>
    </citation>
    <scope>IDENTIFICATION</scope>
    <source>
        <tissue evidence="2">Leaf</tissue>
    </source>
</reference>
<sequence length="317" mass="36935">MDKPRSKKWMYYDRVSKEYLDGVENFLNYAFRERETISCPCSQCVLYYQINRATAYDHLVVNGVMPSHDTLFCHGESLNESNSTHVNNYRQLTTRGDDMRGMIHDVSGGFTQSMDSDISERGEMEPNSEENNTNPSINQSHLEVNKFEQLLKDSNEELYPGCKKFNKLSFLLHLYNMKWSFKWTNESFNALLGLLKDALPEGEKNKFASKDVNKCLICEASRSKKIDRKIPAKVLRYFPLKPRLQRLFMSSETSKLMRWHHEERNKDGVLRHPVDSEAWKSFDNKYPEFARDARNIHLGLASDGFNPFGTMRTVHST</sequence>
<proteinExistence type="predicted"/>
<dbReference type="RefSeq" id="XP_075103583.1">
    <property type="nucleotide sequence ID" value="XM_075247482.1"/>
</dbReference>
<dbReference type="Proteomes" id="UP000790787">
    <property type="component" value="Chromosome 3"/>
</dbReference>
<evidence type="ECO:0000313" key="1">
    <source>
        <dbReference type="Proteomes" id="UP000790787"/>
    </source>
</evidence>
<name>A0AC58U266_TOBAC</name>
<keyword evidence="1" id="KW-1185">Reference proteome</keyword>